<dbReference type="Gene3D" id="3.40.50.2300">
    <property type="match status" value="1"/>
</dbReference>
<dbReference type="InterPro" id="IPR005467">
    <property type="entry name" value="His_kinase_dom"/>
</dbReference>
<dbReference type="InterPro" id="IPR004358">
    <property type="entry name" value="Sig_transdc_His_kin-like_C"/>
</dbReference>
<proteinExistence type="predicted"/>
<name>E1YMI5_9BACT</name>
<dbReference type="PROSITE" id="PS50110">
    <property type="entry name" value="RESPONSE_REGULATORY"/>
    <property type="match status" value="1"/>
</dbReference>
<evidence type="ECO:0000259" key="6">
    <source>
        <dbReference type="PROSITE" id="PS50110"/>
    </source>
</evidence>
<dbReference type="GO" id="GO:0000155">
    <property type="term" value="F:phosphorelay sensor kinase activity"/>
    <property type="evidence" value="ECO:0007669"/>
    <property type="project" value="TreeGrafter"/>
</dbReference>
<dbReference type="SUPFAM" id="SSF55874">
    <property type="entry name" value="ATPase domain of HSP90 chaperone/DNA topoisomerase II/histidine kinase"/>
    <property type="match status" value="1"/>
</dbReference>
<dbReference type="SMART" id="SM00387">
    <property type="entry name" value="HATPase_c"/>
    <property type="match status" value="1"/>
</dbReference>
<keyword evidence="3 4" id="KW-0597">Phosphoprotein</keyword>
<dbReference type="Pfam" id="PF00072">
    <property type="entry name" value="Response_reg"/>
    <property type="match status" value="1"/>
</dbReference>
<comment type="catalytic activity">
    <reaction evidence="1">
        <text>ATP + protein L-histidine = ADP + protein N-phospho-L-histidine.</text>
        <dbReference type="EC" id="2.7.13.3"/>
    </reaction>
</comment>
<evidence type="ECO:0000313" key="7">
    <source>
        <dbReference type="EMBL" id="CBX31779.1"/>
    </source>
</evidence>
<dbReference type="PROSITE" id="PS50109">
    <property type="entry name" value="HIS_KIN"/>
    <property type="match status" value="1"/>
</dbReference>
<feature type="domain" description="Histidine kinase" evidence="5">
    <location>
        <begin position="1"/>
        <end position="181"/>
    </location>
</feature>
<gene>
    <name evidence="7" type="ORF">N47_N26040</name>
</gene>
<dbReference type="CDD" id="cd00156">
    <property type="entry name" value="REC"/>
    <property type="match status" value="1"/>
</dbReference>
<dbReference type="SUPFAM" id="SSF52172">
    <property type="entry name" value="CheY-like"/>
    <property type="match status" value="1"/>
</dbReference>
<dbReference type="PANTHER" id="PTHR43547">
    <property type="entry name" value="TWO-COMPONENT HISTIDINE KINASE"/>
    <property type="match status" value="1"/>
</dbReference>
<dbReference type="PANTHER" id="PTHR43547:SF2">
    <property type="entry name" value="HYBRID SIGNAL TRANSDUCTION HISTIDINE KINASE C"/>
    <property type="match status" value="1"/>
</dbReference>
<dbReference type="Gene3D" id="3.30.565.10">
    <property type="entry name" value="Histidine kinase-like ATPase, C-terminal domain"/>
    <property type="match status" value="1"/>
</dbReference>
<dbReference type="EC" id="2.7.13.3" evidence="2"/>
<dbReference type="InterPro" id="IPR011006">
    <property type="entry name" value="CheY-like_superfamily"/>
</dbReference>
<dbReference type="AlphaFoldDB" id="E1YMI5"/>
<reference evidence="7" key="1">
    <citation type="journal article" date="2011" name="Environ. Microbiol.">
        <title>Genomic insights into the metabolic potential of the polycyclic aromatic hydrocarbon degrading sulfate-reducing Deltaproteobacterium N47.</title>
        <authorList>
            <person name="Bergmann F."/>
            <person name="Selesi D."/>
            <person name="Weinmaier T."/>
            <person name="Tischler P."/>
            <person name="Rattei T."/>
            <person name="Meckenstock R.U."/>
        </authorList>
    </citation>
    <scope>NUCLEOTIDE SEQUENCE</scope>
</reference>
<dbReference type="InterPro" id="IPR003594">
    <property type="entry name" value="HATPase_dom"/>
</dbReference>
<feature type="modified residue" description="4-aspartylphosphate" evidence="4">
    <location>
        <position position="251"/>
    </location>
</feature>
<accession>E1YMI5</accession>
<evidence type="ECO:0000259" key="5">
    <source>
        <dbReference type="PROSITE" id="PS50109"/>
    </source>
</evidence>
<dbReference type="EMBL" id="FR695879">
    <property type="protein sequence ID" value="CBX31779.1"/>
    <property type="molecule type" value="Genomic_DNA"/>
</dbReference>
<dbReference type="SMART" id="SM00448">
    <property type="entry name" value="REC"/>
    <property type="match status" value="1"/>
</dbReference>
<dbReference type="InterPro" id="IPR001789">
    <property type="entry name" value="Sig_transdc_resp-reg_receiver"/>
</dbReference>
<evidence type="ECO:0000256" key="4">
    <source>
        <dbReference type="PROSITE-ProRule" id="PRU00169"/>
    </source>
</evidence>
<dbReference type="InterPro" id="IPR036890">
    <property type="entry name" value="HATPase_C_sf"/>
</dbReference>
<evidence type="ECO:0000256" key="3">
    <source>
        <dbReference type="ARBA" id="ARBA00022553"/>
    </source>
</evidence>
<feature type="domain" description="Response regulatory" evidence="6">
    <location>
        <begin position="200"/>
        <end position="316"/>
    </location>
</feature>
<protein>
    <recommendedName>
        <fullName evidence="2">histidine kinase</fullName>
        <ecNumber evidence="2">2.7.13.3</ecNumber>
    </recommendedName>
</protein>
<evidence type="ECO:0000256" key="1">
    <source>
        <dbReference type="ARBA" id="ARBA00000085"/>
    </source>
</evidence>
<dbReference type="Pfam" id="PF02518">
    <property type="entry name" value="HATPase_c"/>
    <property type="match status" value="1"/>
</dbReference>
<dbReference type="PRINTS" id="PR00344">
    <property type="entry name" value="BCTRLSENSOR"/>
</dbReference>
<evidence type="ECO:0000256" key="2">
    <source>
        <dbReference type="ARBA" id="ARBA00012438"/>
    </source>
</evidence>
<organism evidence="7">
    <name type="scientific">uncultured Desulfobacterium sp</name>
    <dbReference type="NCBI Taxonomy" id="201089"/>
    <lineage>
        <taxon>Bacteria</taxon>
        <taxon>Pseudomonadati</taxon>
        <taxon>Thermodesulfobacteriota</taxon>
        <taxon>Desulfobacteria</taxon>
        <taxon>Desulfobacterales</taxon>
        <taxon>Desulfobacteriaceae</taxon>
        <taxon>Desulfobacterium</taxon>
        <taxon>environmental samples</taxon>
    </lineage>
</organism>
<sequence length="332" mass="36502">MPAGQHLVEQILMFSRQSKPEKKPVQIKLVVKEALALLQALIPDSVEMRENLCSNALVSADSNQIHQVVMNLCTDASYAVADKADGIIEIGLLEKSPQNLPESDTTGHFLELYVKDNGHGIPSKTIERIFEPFFTTKGKGEGSGLGLALVHGIIRSHGGRIEVESQPEQSTVFRIYLPIMEEPSTNLEDSRKSASGGNERILFVDDEPSITNMVKLILERFGYSVVCCNSSTEALSIFKSQPEQFDGIVTDMIMPGMTGLEMAREICKIRLKTPIILCSGCIEDFLLHEARSAGIRGFVRKPLLMHEIVTVLRKALDDASEFAEASGSPEKC</sequence>